<accession>A0A559TG38</accession>
<organism evidence="1 2">
    <name type="scientific">Rhizobium mongolense USDA 1844</name>
    <dbReference type="NCBI Taxonomy" id="1079460"/>
    <lineage>
        <taxon>Bacteria</taxon>
        <taxon>Pseudomonadati</taxon>
        <taxon>Pseudomonadota</taxon>
        <taxon>Alphaproteobacteria</taxon>
        <taxon>Hyphomicrobiales</taxon>
        <taxon>Rhizobiaceae</taxon>
        <taxon>Rhizobium/Agrobacterium group</taxon>
        <taxon>Rhizobium</taxon>
    </lineage>
</organism>
<evidence type="ECO:0000313" key="2">
    <source>
        <dbReference type="Proteomes" id="UP000319824"/>
    </source>
</evidence>
<evidence type="ECO:0000313" key="1">
    <source>
        <dbReference type="EMBL" id="TVZ73570.1"/>
    </source>
</evidence>
<reference evidence="1 2" key="1">
    <citation type="submission" date="2019-06" db="EMBL/GenBank/DDBJ databases">
        <title>Pac Bio to generate improved reference genome sequences for organisms with transposon mutant libraries (support for FEBA project).</title>
        <authorList>
            <person name="Blow M."/>
        </authorList>
    </citation>
    <scope>NUCLEOTIDE SEQUENCE [LARGE SCALE GENOMIC DNA]</scope>
    <source>
        <strain evidence="1 2">USDA 1844</strain>
    </source>
</reference>
<dbReference type="Proteomes" id="UP000319824">
    <property type="component" value="Unassembled WGS sequence"/>
</dbReference>
<dbReference type="EMBL" id="VISO01000002">
    <property type="protein sequence ID" value="TVZ73570.1"/>
    <property type="molecule type" value="Genomic_DNA"/>
</dbReference>
<sequence length="94" mass="10568">MQLYVALQSFVEFISPSEGQVLICAYLCFHQVARKDVKSQRLHNADELFASQRRRLAPENAPDNFGLLDRDLDSIIGHPLLCGFKCGALFHCSS</sequence>
<proteinExistence type="predicted"/>
<gene>
    <name evidence="1" type="ORF">BCL32_1805</name>
</gene>
<comment type="caution">
    <text evidence="1">The sequence shown here is derived from an EMBL/GenBank/DDBJ whole genome shotgun (WGS) entry which is preliminary data.</text>
</comment>
<name>A0A559TG38_9HYPH</name>
<protein>
    <submittedName>
        <fullName evidence="1">Uncharacterized protein</fullName>
    </submittedName>
</protein>
<dbReference type="AlphaFoldDB" id="A0A559TG38"/>